<dbReference type="Proteomes" id="UP000490821">
    <property type="component" value="Unassembled WGS sequence"/>
</dbReference>
<dbReference type="InterPro" id="IPR013320">
    <property type="entry name" value="ConA-like_dom_sf"/>
</dbReference>
<evidence type="ECO:0000313" key="1">
    <source>
        <dbReference type="EMBL" id="GFI40455.1"/>
    </source>
</evidence>
<dbReference type="EMBL" id="BLMI01000051">
    <property type="protein sequence ID" value="GFI40455.1"/>
    <property type="molecule type" value="Genomic_DNA"/>
</dbReference>
<protein>
    <recommendedName>
        <fullName evidence="3">Concanavalin A-like lectin/glucanases superfamily protein</fullName>
    </recommendedName>
</protein>
<dbReference type="Pfam" id="PF13385">
    <property type="entry name" value="Laminin_G_3"/>
    <property type="match status" value="1"/>
</dbReference>
<comment type="caution">
    <text evidence="1">The sequence shown here is derived from an EMBL/GenBank/DDBJ whole genome shotgun (WGS) entry which is preliminary data.</text>
</comment>
<reference evidence="1 2" key="1">
    <citation type="journal article" date="2020" name="Microbiome">
        <title>Single-cell genomics of uncultured bacteria reveals dietary fiber responders in the mouse gut microbiota.</title>
        <authorList>
            <person name="Chijiiwa R."/>
            <person name="Hosokawa M."/>
            <person name="Kogawa M."/>
            <person name="Nishikawa Y."/>
            <person name="Ide K."/>
            <person name="Sakanashi C."/>
            <person name="Takahashi K."/>
            <person name="Takeyama H."/>
        </authorList>
    </citation>
    <scope>NUCLEOTIDE SEQUENCE [LARGE SCALE GENOMIC DNA]</scope>
    <source>
        <strain evidence="1">IMSAGC_017</strain>
    </source>
</reference>
<dbReference type="Gene3D" id="2.60.120.200">
    <property type="match status" value="1"/>
</dbReference>
<dbReference type="RefSeq" id="WP_172471977.1">
    <property type="nucleotide sequence ID" value="NZ_BLMI01000051.1"/>
</dbReference>
<organism evidence="1 2">
    <name type="scientific">Thomasclavelia cocleata</name>
    <dbReference type="NCBI Taxonomy" id="69824"/>
    <lineage>
        <taxon>Bacteria</taxon>
        <taxon>Bacillati</taxon>
        <taxon>Bacillota</taxon>
        <taxon>Erysipelotrichia</taxon>
        <taxon>Erysipelotrichales</taxon>
        <taxon>Coprobacillaceae</taxon>
        <taxon>Thomasclavelia</taxon>
    </lineage>
</organism>
<sequence>MRGIAKKCLRLMLVLGLVISGVMGQISLNNVLAVVEKTGLSFESSKKNYLEVEKTLDFIPKTLEVSIKFDKPDNKRKVIMGNYVYGKNCFSLELAANNQLRYVEYVYENDNMISAIDYKINVLELFDESWHNIAIVRDVENNKVLLYEDTTLKDTLVLNGTGTNVLKDNVPLDQIHYVGTDARKSFYLDAYIHEIRMWDIVKTAEEIGSEAELTGQEAGLMNNWILDINDLDTENNIVLNKVKDQPGLTAINFDLLKSKTFLEFDSTKRNYVEITENLEKEPKTI</sequence>
<dbReference type="AlphaFoldDB" id="A0A829Z8Z8"/>
<evidence type="ECO:0008006" key="3">
    <source>
        <dbReference type="Google" id="ProtNLM"/>
    </source>
</evidence>
<dbReference type="SUPFAM" id="SSF49899">
    <property type="entry name" value="Concanavalin A-like lectins/glucanases"/>
    <property type="match status" value="1"/>
</dbReference>
<name>A0A829Z8Z8_9FIRM</name>
<evidence type="ECO:0000313" key="2">
    <source>
        <dbReference type="Proteomes" id="UP000490821"/>
    </source>
</evidence>
<proteinExistence type="predicted"/>
<gene>
    <name evidence="1" type="ORF">IMSAGC017_00487</name>
</gene>
<accession>A0A829Z8Z8</accession>